<keyword evidence="3" id="KW-1185">Reference proteome</keyword>
<accession>A0ABS0XKZ6</accession>
<reference evidence="3" key="1">
    <citation type="submission" date="2020-12" db="EMBL/GenBank/DDBJ databases">
        <title>Hymenobacter sp.</title>
        <authorList>
            <person name="Kim M.K."/>
        </authorList>
    </citation>
    <scope>NUCLEOTIDE SEQUENCE [LARGE SCALE GENOMIC DNA]</scope>
    <source>
        <strain evidence="3">BT553</strain>
    </source>
</reference>
<evidence type="ECO:0000313" key="2">
    <source>
        <dbReference type="EMBL" id="MBJ6120714.1"/>
    </source>
</evidence>
<dbReference type="EMBL" id="JAELXS010000001">
    <property type="protein sequence ID" value="MBJ6120714.1"/>
    <property type="molecule type" value="Genomic_DNA"/>
</dbReference>
<feature type="region of interest" description="Disordered" evidence="1">
    <location>
        <begin position="36"/>
        <end position="66"/>
    </location>
</feature>
<protein>
    <submittedName>
        <fullName evidence="2">Uncharacterized protein</fullName>
    </submittedName>
</protein>
<dbReference type="RefSeq" id="WP_199034757.1">
    <property type="nucleotide sequence ID" value="NZ_JAELXS010000001.1"/>
</dbReference>
<sequence>MTMLDRMEEGLLARRRGDAEKKGIVALAFRPARLPRTPIHNKRLRRSGEHRPHPRPNNSDLLLRVSAPPREQIISSFFGPETR</sequence>
<dbReference type="Proteomes" id="UP000640426">
    <property type="component" value="Unassembled WGS sequence"/>
</dbReference>
<gene>
    <name evidence="2" type="ORF">JAO74_02790</name>
</gene>
<evidence type="ECO:0000256" key="1">
    <source>
        <dbReference type="SAM" id="MobiDB-lite"/>
    </source>
</evidence>
<comment type="caution">
    <text evidence="2">The sequence shown here is derived from an EMBL/GenBank/DDBJ whole genome shotgun (WGS) entry which is preliminary data.</text>
</comment>
<proteinExistence type="predicted"/>
<name>A0ABS0XKZ6_9SPHN</name>
<organism evidence="2 3">
    <name type="scientific">Sphingomonas mollis</name>
    <dbReference type="NCBI Taxonomy" id="2795726"/>
    <lineage>
        <taxon>Bacteria</taxon>
        <taxon>Pseudomonadati</taxon>
        <taxon>Pseudomonadota</taxon>
        <taxon>Alphaproteobacteria</taxon>
        <taxon>Sphingomonadales</taxon>
        <taxon>Sphingomonadaceae</taxon>
        <taxon>Sphingomonas</taxon>
    </lineage>
</organism>
<evidence type="ECO:0000313" key="3">
    <source>
        <dbReference type="Proteomes" id="UP000640426"/>
    </source>
</evidence>